<dbReference type="EMBL" id="KZ995722">
    <property type="protein sequence ID" value="RKO90104.1"/>
    <property type="molecule type" value="Genomic_DNA"/>
</dbReference>
<accession>A0A4P9WC79</accession>
<evidence type="ECO:0000256" key="1">
    <source>
        <dbReference type="ARBA" id="ARBA00022553"/>
    </source>
</evidence>
<dbReference type="Gene3D" id="3.40.50.2300">
    <property type="match status" value="1"/>
</dbReference>
<dbReference type="SUPFAM" id="SSF52172">
    <property type="entry name" value="CheY-like"/>
    <property type="match status" value="1"/>
</dbReference>
<dbReference type="InterPro" id="IPR011006">
    <property type="entry name" value="CheY-like_superfamily"/>
</dbReference>
<feature type="region of interest" description="Disordered" evidence="4">
    <location>
        <begin position="296"/>
        <end position="352"/>
    </location>
</feature>
<proteinExistence type="predicted"/>
<dbReference type="SMART" id="SM00448">
    <property type="entry name" value="REC"/>
    <property type="match status" value="1"/>
</dbReference>
<evidence type="ECO:0000256" key="5">
    <source>
        <dbReference type="SAM" id="SignalP"/>
    </source>
</evidence>
<feature type="modified residue" description="4-aspartylphosphate" evidence="3">
    <location>
        <position position="547"/>
    </location>
</feature>
<evidence type="ECO:0000256" key="4">
    <source>
        <dbReference type="SAM" id="MobiDB-lite"/>
    </source>
</evidence>
<evidence type="ECO:0000313" key="8">
    <source>
        <dbReference type="EMBL" id="RKO90104.1"/>
    </source>
</evidence>
<dbReference type="InterPro" id="IPR001789">
    <property type="entry name" value="Sig_transdc_resp-reg_receiver"/>
</dbReference>
<protein>
    <recommendedName>
        <fullName evidence="10">Histidine kinase-like ATPase</fullName>
    </recommendedName>
</protein>
<feature type="chain" id="PRO_5020194505" description="Histidine kinase-like ATPase" evidence="5">
    <location>
        <begin position="32"/>
        <end position="587"/>
    </location>
</feature>
<keyword evidence="1 3" id="KW-0597">Phosphoprotein</keyword>
<dbReference type="InterPro" id="IPR004358">
    <property type="entry name" value="Sig_transdc_His_kin-like_C"/>
</dbReference>
<dbReference type="PANTHER" id="PTHR45339">
    <property type="entry name" value="HYBRID SIGNAL TRANSDUCTION HISTIDINE KINASE J"/>
    <property type="match status" value="1"/>
</dbReference>
<keyword evidence="5" id="KW-0732">Signal</keyword>
<dbReference type="Pfam" id="PF00072">
    <property type="entry name" value="Response_reg"/>
    <property type="match status" value="1"/>
</dbReference>
<dbReference type="GO" id="GO:0016772">
    <property type="term" value="F:transferase activity, transferring phosphorus-containing groups"/>
    <property type="evidence" value="ECO:0007669"/>
    <property type="project" value="InterPro"/>
</dbReference>
<sequence>MPFLRRHPLLSLFASMLLILFFGLLPLPQQALVSTIQLLTDTNLNTIQANYASTILSSGTELCRMLDNIMDAIRATDPFTSNVQSKNPESFDLKETIELVLKRLSALVPQEILLACKWDPAEPAVPRRVMGDNVSFKRVLINLVSNAIRFTERGSITVEVKYNPDGHIFYVAVIDTGTGIDPEDLPLVFQKYWKKESPIASQHGAGALGNGGSGLGLSICASIVKILGGEIGVTSSTEEGRSGSTFWFTLRLPPAPHSAASPEPTQAAVDNAGMMAQAESAMPETNVNHQVDSMVGTADERPSQWAASDEPAQAPPVAEGSTVTGTMQSMDPPVPAAVDRSPDRTPPPNAEPIAGIVEHLQRAVHASLESLPDPPSTHRDGDLQHFGTPLLGRLSAREDTLMATPSVLLISPSLKHPPPVVCTSPPENSDVSLNPSQKRTFDEARSSPTPSEGATARRRVAASGLSQPGSRKSEAWAAVLPRSLHVLVAEDNALCQKVLTKILQKLGCTVQIAADGLEALEAWQDQARPRPTPDHPATKAYDIILMDIRMPKLDGISAARMLRDRGCGVPIIAITAERGETVLQKAL</sequence>
<feature type="compositionally biased region" description="Polar residues" evidence="4">
    <location>
        <begin position="425"/>
        <end position="438"/>
    </location>
</feature>
<dbReference type="CDD" id="cd17546">
    <property type="entry name" value="REC_hyHK_CKI1_RcsC-like"/>
    <property type="match status" value="1"/>
</dbReference>
<dbReference type="InterPro" id="IPR003594">
    <property type="entry name" value="HATPase_dom"/>
</dbReference>
<organism evidence="8 9">
    <name type="scientific">Blyttiomyces helicus</name>
    <dbReference type="NCBI Taxonomy" id="388810"/>
    <lineage>
        <taxon>Eukaryota</taxon>
        <taxon>Fungi</taxon>
        <taxon>Fungi incertae sedis</taxon>
        <taxon>Chytridiomycota</taxon>
        <taxon>Chytridiomycota incertae sedis</taxon>
        <taxon>Chytridiomycetes</taxon>
        <taxon>Chytridiomycetes incertae sedis</taxon>
        <taxon>Blyttiomyces</taxon>
    </lineage>
</organism>
<gene>
    <name evidence="8" type="ORF">BDK51DRAFT_30884</name>
</gene>
<feature type="region of interest" description="Disordered" evidence="4">
    <location>
        <begin position="413"/>
        <end position="472"/>
    </location>
</feature>
<feature type="domain" description="Response regulatory" evidence="7">
    <location>
        <begin position="485"/>
        <end position="587"/>
    </location>
</feature>
<evidence type="ECO:0000256" key="3">
    <source>
        <dbReference type="PROSITE-ProRule" id="PRU00169"/>
    </source>
</evidence>
<evidence type="ECO:0000256" key="2">
    <source>
        <dbReference type="ARBA" id="ARBA00023012"/>
    </source>
</evidence>
<dbReference type="PROSITE" id="PS50109">
    <property type="entry name" value="HIS_KIN"/>
    <property type="match status" value="1"/>
</dbReference>
<dbReference type="SUPFAM" id="SSF55874">
    <property type="entry name" value="ATPase domain of HSP90 chaperone/DNA topoisomerase II/histidine kinase"/>
    <property type="match status" value="1"/>
</dbReference>
<evidence type="ECO:0000313" key="9">
    <source>
        <dbReference type="Proteomes" id="UP000269721"/>
    </source>
</evidence>
<feature type="domain" description="Histidine kinase" evidence="6">
    <location>
        <begin position="28"/>
        <end position="254"/>
    </location>
</feature>
<dbReference type="PANTHER" id="PTHR45339:SF1">
    <property type="entry name" value="HYBRID SIGNAL TRANSDUCTION HISTIDINE KINASE J"/>
    <property type="match status" value="1"/>
</dbReference>
<dbReference type="Proteomes" id="UP000269721">
    <property type="component" value="Unassembled WGS sequence"/>
</dbReference>
<keyword evidence="2" id="KW-0902">Two-component regulatory system</keyword>
<name>A0A4P9WC79_9FUNG</name>
<dbReference type="SMART" id="SM00387">
    <property type="entry name" value="HATPase_c"/>
    <property type="match status" value="1"/>
</dbReference>
<evidence type="ECO:0000259" key="6">
    <source>
        <dbReference type="PROSITE" id="PS50109"/>
    </source>
</evidence>
<reference evidence="9" key="1">
    <citation type="journal article" date="2018" name="Nat. Microbiol.">
        <title>Leveraging single-cell genomics to expand the fungal tree of life.</title>
        <authorList>
            <person name="Ahrendt S.R."/>
            <person name="Quandt C.A."/>
            <person name="Ciobanu D."/>
            <person name="Clum A."/>
            <person name="Salamov A."/>
            <person name="Andreopoulos B."/>
            <person name="Cheng J.F."/>
            <person name="Woyke T."/>
            <person name="Pelin A."/>
            <person name="Henrissat B."/>
            <person name="Reynolds N.K."/>
            <person name="Benny G.L."/>
            <person name="Smith M.E."/>
            <person name="James T.Y."/>
            <person name="Grigoriev I.V."/>
        </authorList>
    </citation>
    <scope>NUCLEOTIDE SEQUENCE [LARGE SCALE GENOMIC DNA]</scope>
</reference>
<dbReference type="Gene3D" id="3.30.565.10">
    <property type="entry name" value="Histidine kinase-like ATPase, C-terminal domain"/>
    <property type="match status" value="1"/>
</dbReference>
<dbReference type="PROSITE" id="PS50110">
    <property type="entry name" value="RESPONSE_REGULATORY"/>
    <property type="match status" value="1"/>
</dbReference>
<evidence type="ECO:0008006" key="10">
    <source>
        <dbReference type="Google" id="ProtNLM"/>
    </source>
</evidence>
<feature type="non-terminal residue" evidence="8">
    <location>
        <position position="587"/>
    </location>
</feature>
<dbReference type="InterPro" id="IPR036890">
    <property type="entry name" value="HATPase_C_sf"/>
</dbReference>
<dbReference type="OrthoDB" id="60033at2759"/>
<dbReference type="Pfam" id="PF02518">
    <property type="entry name" value="HATPase_c"/>
    <property type="match status" value="1"/>
</dbReference>
<dbReference type="AlphaFoldDB" id="A0A4P9WC79"/>
<feature type="signal peptide" evidence="5">
    <location>
        <begin position="1"/>
        <end position="31"/>
    </location>
</feature>
<dbReference type="InterPro" id="IPR005467">
    <property type="entry name" value="His_kinase_dom"/>
</dbReference>
<dbReference type="GO" id="GO:0000160">
    <property type="term" value="P:phosphorelay signal transduction system"/>
    <property type="evidence" value="ECO:0007669"/>
    <property type="project" value="UniProtKB-KW"/>
</dbReference>
<keyword evidence="9" id="KW-1185">Reference proteome</keyword>
<evidence type="ECO:0000259" key="7">
    <source>
        <dbReference type="PROSITE" id="PS50110"/>
    </source>
</evidence>
<dbReference type="PRINTS" id="PR00344">
    <property type="entry name" value="BCTRLSENSOR"/>
</dbReference>